<dbReference type="SUPFAM" id="SSF55729">
    <property type="entry name" value="Acyl-CoA N-acyltransferases (Nat)"/>
    <property type="match status" value="1"/>
</dbReference>
<name>A0A840RCJ3_9NEIS</name>
<proteinExistence type="predicted"/>
<evidence type="ECO:0000313" key="5">
    <source>
        <dbReference type="Proteomes" id="UP000543030"/>
    </source>
</evidence>
<feature type="domain" description="N-acetyltransferase" evidence="3">
    <location>
        <begin position="1"/>
        <end position="168"/>
    </location>
</feature>
<dbReference type="InterPro" id="IPR016181">
    <property type="entry name" value="Acyl_CoA_acyltransferase"/>
</dbReference>
<dbReference type="EMBL" id="JACHHN010000001">
    <property type="protein sequence ID" value="MBB5190136.1"/>
    <property type="molecule type" value="Genomic_DNA"/>
</dbReference>
<keyword evidence="2" id="KW-0012">Acyltransferase</keyword>
<dbReference type="Gene3D" id="3.40.630.30">
    <property type="match status" value="1"/>
</dbReference>
<protein>
    <submittedName>
        <fullName evidence="4">Ribosomal protein S18 acetylase RimI-like enzyme</fullName>
    </submittedName>
</protein>
<accession>A0A840RCJ3</accession>
<dbReference type="PROSITE" id="PS51186">
    <property type="entry name" value="GNAT"/>
    <property type="match status" value="1"/>
</dbReference>
<dbReference type="GO" id="GO:0016747">
    <property type="term" value="F:acyltransferase activity, transferring groups other than amino-acyl groups"/>
    <property type="evidence" value="ECO:0007669"/>
    <property type="project" value="InterPro"/>
</dbReference>
<keyword evidence="4" id="KW-0687">Ribonucleoprotein</keyword>
<dbReference type="InterPro" id="IPR050832">
    <property type="entry name" value="Bact_Acetyltransf"/>
</dbReference>
<dbReference type="Proteomes" id="UP000543030">
    <property type="component" value="Unassembled WGS sequence"/>
</dbReference>
<dbReference type="InterPro" id="IPR000182">
    <property type="entry name" value="GNAT_dom"/>
</dbReference>
<keyword evidence="5" id="KW-1185">Reference proteome</keyword>
<evidence type="ECO:0000313" key="4">
    <source>
        <dbReference type="EMBL" id="MBB5190136.1"/>
    </source>
</evidence>
<keyword evidence="1" id="KW-0808">Transferase</keyword>
<dbReference type="CDD" id="cd04301">
    <property type="entry name" value="NAT_SF"/>
    <property type="match status" value="1"/>
</dbReference>
<evidence type="ECO:0000256" key="2">
    <source>
        <dbReference type="ARBA" id="ARBA00023315"/>
    </source>
</evidence>
<organism evidence="4 5">
    <name type="scientific">Silvimonas terrae</name>
    <dbReference type="NCBI Taxonomy" id="300266"/>
    <lineage>
        <taxon>Bacteria</taxon>
        <taxon>Pseudomonadati</taxon>
        <taxon>Pseudomonadota</taxon>
        <taxon>Betaproteobacteria</taxon>
        <taxon>Neisseriales</taxon>
        <taxon>Chitinibacteraceae</taxon>
        <taxon>Silvimonas</taxon>
    </lineage>
</organism>
<evidence type="ECO:0000256" key="1">
    <source>
        <dbReference type="ARBA" id="ARBA00022679"/>
    </source>
</evidence>
<sequence length="174" mass="19335">MDILPASFAHASQIAQLHWASWAATYGDVLTPDYLAHTAPAERQRIWAERLAAPAADQVVLVAEHAGEVAGFSCLYLARHEEWGSYLDNLHVAARWQGQAIGQRLLRAAAQVCEVRYPGLGLYLLVNQTNERAQRFYQANGAHNAQDSVWHAPDGSTVPTFIFRWPRASTLTRS</sequence>
<keyword evidence="4" id="KW-0689">Ribosomal protein</keyword>
<dbReference type="Pfam" id="PF00583">
    <property type="entry name" value="Acetyltransf_1"/>
    <property type="match status" value="1"/>
</dbReference>
<evidence type="ECO:0000259" key="3">
    <source>
        <dbReference type="PROSITE" id="PS51186"/>
    </source>
</evidence>
<comment type="caution">
    <text evidence="4">The sequence shown here is derived from an EMBL/GenBank/DDBJ whole genome shotgun (WGS) entry which is preliminary data.</text>
</comment>
<reference evidence="4 5" key="1">
    <citation type="submission" date="2020-08" db="EMBL/GenBank/DDBJ databases">
        <title>Genomic Encyclopedia of Type Strains, Phase IV (KMG-IV): sequencing the most valuable type-strain genomes for metagenomic binning, comparative biology and taxonomic classification.</title>
        <authorList>
            <person name="Goeker M."/>
        </authorList>
    </citation>
    <scope>NUCLEOTIDE SEQUENCE [LARGE SCALE GENOMIC DNA]</scope>
    <source>
        <strain evidence="4 5">DSM 18233</strain>
    </source>
</reference>
<dbReference type="AlphaFoldDB" id="A0A840RCJ3"/>
<gene>
    <name evidence="4" type="ORF">HNQ50_000846</name>
</gene>
<dbReference type="RefSeq" id="WP_221302980.1">
    <property type="nucleotide sequence ID" value="NZ_JACHHN010000001.1"/>
</dbReference>
<dbReference type="GO" id="GO:0005840">
    <property type="term" value="C:ribosome"/>
    <property type="evidence" value="ECO:0007669"/>
    <property type="project" value="UniProtKB-KW"/>
</dbReference>
<dbReference type="PANTHER" id="PTHR43877">
    <property type="entry name" value="AMINOALKYLPHOSPHONATE N-ACETYLTRANSFERASE-RELATED-RELATED"/>
    <property type="match status" value="1"/>
</dbReference>